<dbReference type="Proteomes" id="UP000003635">
    <property type="component" value="Unassembled WGS sequence"/>
</dbReference>
<organism evidence="10 11">
    <name type="scientific">Oceanicola granulosus (strain ATCC BAA-861 / DSM 15982 / KCTC 12143 / HTCC2516)</name>
    <dbReference type="NCBI Taxonomy" id="314256"/>
    <lineage>
        <taxon>Bacteria</taxon>
        <taxon>Pseudomonadati</taxon>
        <taxon>Pseudomonadota</taxon>
        <taxon>Alphaproteobacteria</taxon>
        <taxon>Rhodobacterales</taxon>
        <taxon>Roseobacteraceae</taxon>
        <taxon>Oceanicola</taxon>
    </lineage>
</organism>
<evidence type="ECO:0000256" key="8">
    <source>
        <dbReference type="ARBA" id="ARBA00023277"/>
    </source>
</evidence>
<dbReference type="RefSeq" id="WP_007256602.1">
    <property type="nucleotide sequence ID" value="NZ_CH724108.1"/>
</dbReference>
<name>Q2CFC5_OCEGH</name>
<dbReference type="eggNOG" id="COG1940">
    <property type="taxonomic scope" value="Bacteria"/>
</dbReference>
<gene>
    <name evidence="10" type="ORF">OG2516_15439</name>
</gene>
<protein>
    <recommendedName>
        <fullName evidence="1">N-acetylglucosamine kinase</fullName>
        <ecNumber evidence="1">2.7.1.59</ecNumber>
    </recommendedName>
</protein>
<evidence type="ECO:0000256" key="5">
    <source>
        <dbReference type="ARBA" id="ARBA00022777"/>
    </source>
</evidence>
<comment type="caution">
    <text evidence="10">The sequence shown here is derived from an EMBL/GenBank/DDBJ whole genome shotgun (WGS) entry which is preliminary data.</text>
</comment>
<dbReference type="HOGENOM" id="CLU_036604_0_3_5"/>
<keyword evidence="5" id="KW-0418">Kinase</keyword>
<dbReference type="InterPro" id="IPR000600">
    <property type="entry name" value="ROK"/>
</dbReference>
<dbReference type="STRING" id="314256.OG2516_15439"/>
<proteinExistence type="predicted"/>
<accession>Q2CFC5</accession>
<dbReference type="AlphaFoldDB" id="Q2CFC5"/>
<comment type="catalytic activity">
    <reaction evidence="9">
        <text>N-acetyl-D-glucosamine + ATP = N-acetyl-D-glucosamine 6-phosphate + ADP + H(+)</text>
        <dbReference type="Rhea" id="RHEA:17417"/>
        <dbReference type="ChEBI" id="CHEBI:15378"/>
        <dbReference type="ChEBI" id="CHEBI:30616"/>
        <dbReference type="ChEBI" id="CHEBI:57513"/>
        <dbReference type="ChEBI" id="CHEBI:456216"/>
        <dbReference type="ChEBI" id="CHEBI:506227"/>
        <dbReference type="EC" id="2.7.1.59"/>
    </reaction>
</comment>
<dbReference type="InterPro" id="IPR043129">
    <property type="entry name" value="ATPase_NBD"/>
</dbReference>
<dbReference type="GO" id="GO:0045127">
    <property type="term" value="F:N-acetylglucosamine kinase activity"/>
    <property type="evidence" value="ECO:0007669"/>
    <property type="project" value="UniProtKB-EC"/>
</dbReference>
<keyword evidence="6" id="KW-0862">Zinc</keyword>
<evidence type="ECO:0000256" key="9">
    <source>
        <dbReference type="ARBA" id="ARBA00049065"/>
    </source>
</evidence>
<dbReference type="GO" id="GO:0046872">
    <property type="term" value="F:metal ion binding"/>
    <property type="evidence" value="ECO:0007669"/>
    <property type="project" value="UniProtKB-KW"/>
</dbReference>
<dbReference type="Gene3D" id="3.30.420.40">
    <property type="match status" value="2"/>
</dbReference>
<evidence type="ECO:0000256" key="3">
    <source>
        <dbReference type="ARBA" id="ARBA00022723"/>
    </source>
</evidence>
<keyword evidence="4" id="KW-0547">Nucleotide-binding</keyword>
<evidence type="ECO:0000256" key="2">
    <source>
        <dbReference type="ARBA" id="ARBA00022679"/>
    </source>
</evidence>
<evidence type="ECO:0000256" key="4">
    <source>
        <dbReference type="ARBA" id="ARBA00022741"/>
    </source>
</evidence>
<dbReference type="GO" id="GO:0005524">
    <property type="term" value="F:ATP binding"/>
    <property type="evidence" value="ECO:0007669"/>
    <property type="project" value="UniProtKB-KW"/>
</dbReference>
<evidence type="ECO:0000313" key="11">
    <source>
        <dbReference type="Proteomes" id="UP000003635"/>
    </source>
</evidence>
<dbReference type="EMBL" id="AAOT01000013">
    <property type="protein sequence ID" value="EAR51370.1"/>
    <property type="molecule type" value="Genomic_DNA"/>
</dbReference>
<dbReference type="EC" id="2.7.1.59" evidence="1"/>
<keyword evidence="7" id="KW-0067">ATP-binding</keyword>
<evidence type="ECO:0000256" key="6">
    <source>
        <dbReference type="ARBA" id="ARBA00022833"/>
    </source>
</evidence>
<keyword evidence="8" id="KW-0119">Carbohydrate metabolism</keyword>
<keyword evidence="3" id="KW-0479">Metal-binding</keyword>
<dbReference type="PANTHER" id="PTHR18964:SF162">
    <property type="entry name" value="N-ACETYL-D-GLUCOSAMINE KINASE"/>
    <property type="match status" value="1"/>
</dbReference>
<dbReference type="OrthoDB" id="9810372at2"/>
<keyword evidence="11" id="KW-1185">Reference proteome</keyword>
<evidence type="ECO:0000313" key="10">
    <source>
        <dbReference type="EMBL" id="EAR51370.1"/>
    </source>
</evidence>
<dbReference type="PROSITE" id="PS01125">
    <property type="entry name" value="ROK"/>
    <property type="match status" value="1"/>
</dbReference>
<dbReference type="Pfam" id="PF00480">
    <property type="entry name" value="ROK"/>
    <property type="match status" value="1"/>
</dbReference>
<sequence length="303" mass="30606">MIAAGIDLGGTKIETQIFDNSWRRVETARVATPASYDELVLSVAGQVSWAAGQVGGGAIGLGAAGLVNPITKLALASNLPVSGRPFADDVADAAGRALTMTNDCRAFALSEAVFGAARGRSPAVGLILGTGIGGGIVVDGRLVQGPTSVGGEFGHMYAPAHLVVAHRLPVVACGCGRTGCFETLVSGRGMVRLAEALTGEAMTAPDVARLKATHAGAAQVWAVWCELAAEMLMALVCTVDPEVIVLGGGLTRIDGMVEDLQAALSRAQLPGFPVPDVVLAEGGAASGARGAAYAAWQEQVAHG</sequence>
<dbReference type="PANTHER" id="PTHR18964">
    <property type="entry name" value="ROK (REPRESSOR, ORF, KINASE) FAMILY"/>
    <property type="match status" value="1"/>
</dbReference>
<dbReference type="SUPFAM" id="SSF53067">
    <property type="entry name" value="Actin-like ATPase domain"/>
    <property type="match status" value="1"/>
</dbReference>
<evidence type="ECO:0000256" key="7">
    <source>
        <dbReference type="ARBA" id="ARBA00022840"/>
    </source>
</evidence>
<dbReference type="InterPro" id="IPR049874">
    <property type="entry name" value="ROK_cs"/>
</dbReference>
<reference evidence="10 11" key="1">
    <citation type="journal article" date="2010" name="J. Bacteriol.">
        <title>Genome sequences of Oceanicola granulosus HTCC2516(T) and Oceanicola batsensis HTCC2597(TDelta).</title>
        <authorList>
            <person name="Thrash J.C."/>
            <person name="Cho J.C."/>
            <person name="Vergin K.L."/>
            <person name="Giovannoni S.J."/>
        </authorList>
    </citation>
    <scope>NUCLEOTIDE SEQUENCE [LARGE SCALE GENOMIC DNA]</scope>
    <source>
        <strain evidence="11">ATCC BAA-861 / DSM 15982 / KCTC 12143 / HTCC2516</strain>
    </source>
</reference>
<evidence type="ECO:0000256" key="1">
    <source>
        <dbReference type="ARBA" id="ARBA00012122"/>
    </source>
</evidence>
<keyword evidence="2" id="KW-0808">Transferase</keyword>